<proteinExistence type="predicted"/>
<reference evidence="2 3" key="1">
    <citation type="submission" date="2024-02" db="EMBL/GenBank/DDBJ databases">
        <authorList>
            <person name="Chen Y."/>
            <person name="Shah S."/>
            <person name="Dougan E. K."/>
            <person name="Thang M."/>
            <person name="Chan C."/>
        </authorList>
    </citation>
    <scope>NUCLEOTIDE SEQUENCE [LARGE SCALE GENOMIC DNA]</scope>
</reference>
<sequence length="127" mass="14473">MVPRLQMDVADGSILSTEVEMEEKKLKKKALSKERWALKTFNPRGPKGGKDVHRFLWAEDSEEEEEEQEEDVSAEETQVGENLKVFVGNIRWSKVPTRPDGHRRGPRATRHPLKKHAFASACLCSTC</sequence>
<feature type="compositionally biased region" description="Acidic residues" evidence="1">
    <location>
        <begin position="59"/>
        <end position="74"/>
    </location>
</feature>
<evidence type="ECO:0000256" key="1">
    <source>
        <dbReference type="SAM" id="MobiDB-lite"/>
    </source>
</evidence>
<protein>
    <submittedName>
        <fullName evidence="2">Uncharacterized protein</fullName>
    </submittedName>
</protein>
<comment type="caution">
    <text evidence="2">The sequence shown here is derived from an EMBL/GenBank/DDBJ whole genome shotgun (WGS) entry which is preliminary data.</text>
</comment>
<name>A0ABP0NU38_9DINO</name>
<dbReference type="Proteomes" id="UP001642484">
    <property type="component" value="Unassembled WGS sequence"/>
</dbReference>
<organism evidence="2 3">
    <name type="scientific">Durusdinium trenchii</name>
    <dbReference type="NCBI Taxonomy" id="1381693"/>
    <lineage>
        <taxon>Eukaryota</taxon>
        <taxon>Sar</taxon>
        <taxon>Alveolata</taxon>
        <taxon>Dinophyceae</taxon>
        <taxon>Suessiales</taxon>
        <taxon>Symbiodiniaceae</taxon>
        <taxon>Durusdinium</taxon>
    </lineage>
</organism>
<dbReference type="EMBL" id="CAXAMN010022139">
    <property type="protein sequence ID" value="CAK9066697.1"/>
    <property type="molecule type" value="Genomic_DNA"/>
</dbReference>
<evidence type="ECO:0000313" key="3">
    <source>
        <dbReference type="Proteomes" id="UP001642484"/>
    </source>
</evidence>
<gene>
    <name evidence="2" type="ORF">CCMP2556_LOCUS32768</name>
</gene>
<keyword evidence="3" id="KW-1185">Reference proteome</keyword>
<feature type="region of interest" description="Disordered" evidence="1">
    <location>
        <begin position="56"/>
        <end position="78"/>
    </location>
</feature>
<accession>A0ABP0NU38</accession>
<evidence type="ECO:0000313" key="2">
    <source>
        <dbReference type="EMBL" id="CAK9066697.1"/>
    </source>
</evidence>